<evidence type="ECO:0000313" key="3">
    <source>
        <dbReference type="EMBL" id="SMD34793.1"/>
    </source>
</evidence>
<dbReference type="InterPro" id="IPR019734">
    <property type="entry name" value="TPR_rpt"/>
</dbReference>
<evidence type="ECO:0000313" key="4">
    <source>
        <dbReference type="Proteomes" id="UP000192472"/>
    </source>
</evidence>
<dbReference type="SUPFAM" id="SSF48452">
    <property type="entry name" value="TPR-like"/>
    <property type="match status" value="3"/>
</dbReference>
<proteinExistence type="predicted"/>
<dbReference type="EMBL" id="FWYF01000002">
    <property type="protein sequence ID" value="SMD34793.1"/>
    <property type="molecule type" value="Genomic_DNA"/>
</dbReference>
<accession>A0A1W2GDN9</accession>
<sequence length="591" mass="68051">MPSLVAAQNSNQVQLANEYYINGEVDKALDIYDKFSGNPQYIQQIHNNYLDILLSKGDFKSAEKHIKKARKYHPSNVYYQIDEGLLFQQMGETEKADKAFNETIENAKENKYLIGTTAQYFVSKQLTPYALKSYLQARKSHKDKNSYALELANIYRMMDMKSEMIEEYLVFATVRPSNLRYVKNILQNILQKEEDISNFKNILIDKVQRNPNEKIYPELLIWVNLQQNDFYGAFVQAKAVDKKFKTYGNRVMDIGNIALENNAYDNAIEIYTYVTETYPNSGNYISARRQIIRAREEKVKNDFPVAKQAIRELTYDYKQLILDIGVNAQTIEAFRSKALLHAFYLDELDSAVNILNEIIQAPRINPSLKAKSKLDLGDIYLLIDDPWEATLLYSQVEKDNKDSPIGYDAKLKNAQLNYFQGNFELAKSHLDILKLATTREIANDALSLSLLIQDNTALDSSDFVMKEFASIELMLFQNKKDSALLAFSQMLKKYPGHSLTDEIYWKMARINLELGDFENALLELQAILSGYPSDILGDDAMYLSAQIYQEHLHDSVKAMEIYKAFLITYPGSVYVAEARKRFRSLRGDDIN</sequence>
<dbReference type="InterPro" id="IPR011990">
    <property type="entry name" value="TPR-like_helical_dom_sf"/>
</dbReference>
<dbReference type="Gene3D" id="1.25.40.10">
    <property type="entry name" value="Tetratricopeptide repeat domain"/>
    <property type="match status" value="3"/>
</dbReference>
<evidence type="ECO:0000256" key="2">
    <source>
        <dbReference type="ARBA" id="ARBA00022803"/>
    </source>
</evidence>
<reference evidence="3 4" key="1">
    <citation type="submission" date="2017-04" db="EMBL/GenBank/DDBJ databases">
        <authorList>
            <person name="Afonso C.L."/>
            <person name="Miller P.J."/>
            <person name="Scott M.A."/>
            <person name="Spackman E."/>
            <person name="Goraichik I."/>
            <person name="Dimitrov K.M."/>
            <person name="Suarez D.L."/>
            <person name="Swayne D.E."/>
        </authorList>
    </citation>
    <scope>NUCLEOTIDE SEQUENCE [LARGE SCALE GENOMIC DNA]</scope>
    <source>
        <strain evidence="3 4">DSM 26133</strain>
    </source>
</reference>
<gene>
    <name evidence="3" type="ORF">SAMN04488029_2184</name>
</gene>
<dbReference type="PANTHER" id="PTHR45586:SF1">
    <property type="entry name" value="LIPOPOLYSACCHARIDE ASSEMBLY PROTEIN B"/>
    <property type="match status" value="1"/>
</dbReference>
<dbReference type="RefSeq" id="WP_245827061.1">
    <property type="nucleotide sequence ID" value="NZ_FWYF01000002.1"/>
</dbReference>
<dbReference type="Pfam" id="PF13174">
    <property type="entry name" value="TPR_6"/>
    <property type="match status" value="1"/>
</dbReference>
<dbReference type="PANTHER" id="PTHR45586">
    <property type="entry name" value="TPR REPEAT-CONTAINING PROTEIN PA4667"/>
    <property type="match status" value="1"/>
</dbReference>
<name>A0A1W2GDN9_REIFA</name>
<keyword evidence="4" id="KW-1185">Reference proteome</keyword>
<dbReference type="STRING" id="692418.SAMN04488029_2184"/>
<dbReference type="Proteomes" id="UP000192472">
    <property type="component" value="Unassembled WGS sequence"/>
</dbReference>
<keyword evidence="1" id="KW-0677">Repeat</keyword>
<keyword evidence="2" id="KW-0802">TPR repeat</keyword>
<evidence type="ECO:0000256" key="1">
    <source>
        <dbReference type="ARBA" id="ARBA00022737"/>
    </source>
</evidence>
<protein>
    <submittedName>
        <fullName evidence="3">Tetratricopeptide repeat-containing protein</fullName>
    </submittedName>
</protein>
<dbReference type="AlphaFoldDB" id="A0A1W2GDN9"/>
<organism evidence="3 4">
    <name type="scientific">Reichenbachiella faecimaris</name>
    <dbReference type="NCBI Taxonomy" id="692418"/>
    <lineage>
        <taxon>Bacteria</taxon>
        <taxon>Pseudomonadati</taxon>
        <taxon>Bacteroidota</taxon>
        <taxon>Cytophagia</taxon>
        <taxon>Cytophagales</taxon>
        <taxon>Reichenbachiellaceae</taxon>
        <taxon>Reichenbachiella</taxon>
    </lineage>
</organism>
<dbReference type="InterPro" id="IPR051012">
    <property type="entry name" value="CellSynth/LPSAsmb/PSIAsmb"/>
</dbReference>